<dbReference type="PANTHER" id="PTHR31118:SF12">
    <property type="entry name" value="CYCLASE-LIKE PROTEIN 2"/>
    <property type="match status" value="1"/>
</dbReference>
<dbReference type="Proteomes" id="UP000734271">
    <property type="component" value="Unassembled WGS sequence"/>
</dbReference>
<sequence>MKPVYELGKLRVVDLTKELDPATETRRLSLDRFNTGGPIPDYHTHMDITSHLGTHVECPYHHDDDWKDVSELPLTTFLGRAIYIDFEETVKPYTHITREDLDRATEGLLQEGDIVILDSSYKLPPFTKKTNTEEDQRLLIGKESAEWFRDKKVKCVGFGDGVSIENCNEDVKPFHDILMAEDIVFLEVLKNLEHLNSKVFFMSYTPMPIKGLDSCSIRAYAIEGLAEFSK</sequence>
<dbReference type="Pfam" id="PF04199">
    <property type="entry name" value="Cyclase"/>
    <property type="match status" value="1"/>
</dbReference>
<gene>
    <name evidence="1" type="ORF">K8P03_02515</name>
</gene>
<evidence type="ECO:0000313" key="1">
    <source>
        <dbReference type="EMBL" id="MBZ2386174.1"/>
    </source>
</evidence>
<dbReference type="PANTHER" id="PTHR31118">
    <property type="entry name" value="CYCLASE-LIKE PROTEIN 2"/>
    <property type="match status" value="1"/>
</dbReference>
<evidence type="ECO:0000313" key="2">
    <source>
        <dbReference type="Proteomes" id="UP000734271"/>
    </source>
</evidence>
<dbReference type="RefSeq" id="WP_223418074.1">
    <property type="nucleotide sequence ID" value="NZ_JAIPME010000002.1"/>
</dbReference>
<dbReference type="SUPFAM" id="SSF102198">
    <property type="entry name" value="Putative cyclase"/>
    <property type="match status" value="1"/>
</dbReference>
<keyword evidence="2" id="KW-1185">Reference proteome</keyword>
<accession>A0ABS7SXA5</accession>
<dbReference type="InterPro" id="IPR007325">
    <property type="entry name" value="KFase/CYL"/>
</dbReference>
<protein>
    <submittedName>
        <fullName evidence="1">Cyclase family protein</fullName>
    </submittedName>
</protein>
<name>A0ABS7SXA5_9FIRM</name>
<dbReference type="InterPro" id="IPR037175">
    <property type="entry name" value="KFase_sf"/>
</dbReference>
<dbReference type="Gene3D" id="3.50.30.50">
    <property type="entry name" value="Putative cyclase"/>
    <property type="match status" value="1"/>
</dbReference>
<organism evidence="1 2">
    <name type="scientific">Anaerococcus murdochii</name>
    <dbReference type="NCBI Taxonomy" id="411577"/>
    <lineage>
        <taxon>Bacteria</taxon>
        <taxon>Bacillati</taxon>
        <taxon>Bacillota</taxon>
        <taxon>Tissierellia</taxon>
        <taxon>Tissierellales</taxon>
        <taxon>Peptoniphilaceae</taxon>
        <taxon>Anaerococcus</taxon>
    </lineage>
</organism>
<reference evidence="1 2" key="1">
    <citation type="submission" date="2021-08" db="EMBL/GenBank/DDBJ databases">
        <title>FDA dAtabase for Regulatory Grade micrObial Sequences (FDA-ARGOS): Supporting development and validation of Infectious Disease Dx tests.</title>
        <authorList>
            <person name="Sproer C."/>
            <person name="Gronow S."/>
            <person name="Severitt S."/>
            <person name="Schroder I."/>
            <person name="Tallon L."/>
            <person name="Sadzewicz L."/>
            <person name="Zhao X."/>
            <person name="Boylan J."/>
            <person name="Ott S."/>
            <person name="Bowen H."/>
            <person name="Vavikolanu K."/>
            <person name="Hazen T."/>
            <person name="Aluvathingal J."/>
            <person name="Nadendla S."/>
            <person name="Lowell S."/>
            <person name="Myers T."/>
            <person name="Yan Y."/>
            <person name="Sichtig H."/>
        </authorList>
    </citation>
    <scope>NUCLEOTIDE SEQUENCE [LARGE SCALE GENOMIC DNA]</scope>
    <source>
        <strain evidence="1 2">FDAARGOS_1460</strain>
    </source>
</reference>
<proteinExistence type="predicted"/>
<comment type="caution">
    <text evidence="1">The sequence shown here is derived from an EMBL/GenBank/DDBJ whole genome shotgun (WGS) entry which is preliminary data.</text>
</comment>
<dbReference type="EMBL" id="JAIPME010000002">
    <property type="protein sequence ID" value="MBZ2386174.1"/>
    <property type="molecule type" value="Genomic_DNA"/>
</dbReference>